<keyword evidence="5" id="KW-0233">DNA recombination</keyword>
<comment type="function">
    <text evidence="1">Involved in DNA recombination.</text>
</comment>
<reference evidence="8" key="1">
    <citation type="submission" date="2015-07" db="EMBL/GenBank/DDBJ databases">
        <authorList>
            <person name="Rodrigo-Torres Lidia"/>
            <person name="Arahal R.David."/>
        </authorList>
    </citation>
    <scope>NUCLEOTIDE SEQUENCE [LARGE SCALE GENOMIC DNA]</scope>
    <source>
        <strain evidence="8">CECT 4801</strain>
    </source>
</reference>
<keyword evidence="8" id="KW-1185">Reference proteome</keyword>
<evidence type="ECO:0000256" key="2">
    <source>
        <dbReference type="ARBA" id="ARBA00009840"/>
    </source>
</evidence>
<evidence type="ECO:0000256" key="3">
    <source>
        <dbReference type="ARBA" id="ARBA00021840"/>
    </source>
</evidence>
<dbReference type="Proteomes" id="UP000048926">
    <property type="component" value="Unassembled WGS sequence"/>
</dbReference>
<keyword evidence="6" id="KW-0472">Membrane</keyword>
<evidence type="ECO:0000256" key="5">
    <source>
        <dbReference type="ARBA" id="ARBA00023172"/>
    </source>
</evidence>
<organism evidence="7 8">
    <name type="scientific">Roseibium aggregatum</name>
    <dbReference type="NCBI Taxonomy" id="187304"/>
    <lineage>
        <taxon>Bacteria</taxon>
        <taxon>Pseudomonadati</taxon>
        <taxon>Pseudomonadota</taxon>
        <taxon>Alphaproteobacteria</taxon>
        <taxon>Hyphomicrobiales</taxon>
        <taxon>Stappiaceae</taxon>
        <taxon>Roseibium</taxon>
    </lineage>
</organism>
<keyword evidence="4" id="KW-0175">Coiled coil</keyword>
<feature type="transmembrane region" description="Helical" evidence="6">
    <location>
        <begin position="27"/>
        <end position="47"/>
    </location>
</feature>
<accession>A0A0M6Y5U1</accession>
<dbReference type="GO" id="GO:0006310">
    <property type="term" value="P:DNA recombination"/>
    <property type="evidence" value="ECO:0007669"/>
    <property type="project" value="UniProtKB-KW"/>
</dbReference>
<comment type="similarity">
    <text evidence="2">Belongs to the RmuC family.</text>
</comment>
<dbReference type="InterPro" id="IPR003798">
    <property type="entry name" value="DNA_recombination_RmuC"/>
</dbReference>
<dbReference type="PANTHER" id="PTHR30563">
    <property type="entry name" value="DNA RECOMBINATION PROTEIN RMUC"/>
    <property type="match status" value="1"/>
</dbReference>
<dbReference type="AlphaFoldDB" id="A0A0M6Y5U1"/>
<evidence type="ECO:0000313" key="8">
    <source>
        <dbReference type="Proteomes" id="UP000048926"/>
    </source>
</evidence>
<gene>
    <name evidence="7" type="primary">rmuC</name>
    <name evidence="7" type="ORF">LAL4801_03102</name>
</gene>
<dbReference type="STRING" id="187304.B0E33_07760"/>
<proteinExistence type="inferred from homology"/>
<keyword evidence="6" id="KW-1133">Transmembrane helix</keyword>
<evidence type="ECO:0000256" key="1">
    <source>
        <dbReference type="ARBA" id="ARBA00003416"/>
    </source>
</evidence>
<dbReference type="Pfam" id="PF02646">
    <property type="entry name" value="RmuC"/>
    <property type="match status" value="1"/>
</dbReference>
<protein>
    <recommendedName>
        <fullName evidence="3">DNA recombination protein RmuC homolog</fullName>
    </recommendedName>
</protein>
<sequence>MGLRPESFYVCFMNEILFDLSGRPVTVLEAAIAGGLFLLALIVWLVLKTMREIRLRAESDAVAGERIHELESHLSQLLKSQGEMTGRMQTMAEVFGSRQSDMMRAVNERLDGMGHKLNLSMADTSKRTQDGLRHLHERLAVIDRAQRTITDLSGQVGQLQAILSNKQTRGAFGQGRMEAIVQDQMAPSTYSFQATLSNNSRPDCLIHMPNGAPPLAIDAKFPLEAFNLLRNAETDDQLKYAQAQFRRDFTKHIQDIGEKYLLPGETQDTAFLFVPSESVFAELNESFEDLIQKAHRTRVVIVSPSLLMLSIQVIQSVLRDAKMREQAHLIQAEVGHLVADVSRLNDRVGKLQAHFAQANKDIDQILISSDKISKRSRRIEDLELGELESVAKDTSSAEPQLAMTPKG</sequence>
<keyword evidence="6" id="KW-0812">Transmembrane</keyword>
<evidence type="ECO:0000256" key="4">
    <source>
        <dbReference type="ARBA" id="ARBA00023054"/>
    </source>
</evidence>
<evidence type="ECO:0000256" key="6">
    <source>
        <dbReference type="SAM" id="Phobius"/>
    </source>
</evidence>
<dbReference type="PANTHER" id="PTHR30563:SF0">
    <property type="entry name" value="DNA RECOMBINATION PROTEIN RMUC"/>
    <property type="match status" value="1"/>
</dbReference>
<dbReference type="EMBL" id="CXST01000002">
    <property type="protein sequence ID" value="CTQ44657.1"/>
    <property type="molecule type" value="Genomic_DNA"/>
</dbReference>
<name>A0A0M6Y5U1_9HYPH</name>
<evidence type="ECO:0000313" key="7">
    <source>
        <dbReference type="EMBL" id="CTQ44657.1"/>
    </source>
</evidence>